<sequence length="86" mass="9122">MKFTAFAVAAALAATTVISADTRALRALTDVTATEAMQPTADAPKEDDDQKEMGWENRGWGRGWGHGTDGDTVAGDTDTGHRGRGW</sequence>
<name>A0ABN8C0N4_9STRA</name>
<keyword evidence="4" id="KW-1185">Reference proteome</keyword>
<accession>A0ABN8C0N4</accession>
<feature type="signal peptide" evidence="2">
    <location>
        <begin position="1"/>
        <end position="20"/>
    </location>
</feature>
<evidence type="ECO:0000313" key="3">
    <source>
        <dbReference type="EMBL" id="CAH0486716.1"/>
    </source>
</evidence>
<organism evidence="3 4">
    <name type="scientific">Peronospora farinosa</name>
    <dbReference type="NCBI Taxonomy" id="134698"/>
    <lineage>
        <taxon>Eukaryota</taxon>
        <taxon>Sar</taxon>
        <taxon>Stramenopiles</taxon>
        <taxon>Oomycota</taxon>
        <taxon>Peronosporomycetes</taxon>
        <taxon>Peronosporales</taxon>
        <taxon>Peronosporaceae</taxon>
        <taxon>Peronospora</taxon>
    </lineage>
</organism>
<protein>
    <submittedName>
        <fullName evidence="3">Uncharacterized protein</fullName>
    </submittedName>
</protein>
<feature type="region of interest" description="Disordered" evidence="1">
    <location>
        <begin position="34"/>
        <end position="86"/>
    </location>
</feature>
<keyword evidence="2" id="KW-0732">Signal</keyword>
<gene>
    <name evidence="3" type="ORF">PFR001_LOCUS2321</name>
</gene>
<dbReference type="Proteomes" id="UP001157938">
    <property type="component" value="Unassembled WGS sequence"/>
</dbReference>
<dbReference type="EMBL" id="CAKLBC010000515">
    <property type="protein sequence ID" value="CAH0486716.1"/>
    <property type="molecule type" value="Genomic_DNA"/>
</dbReference>
<proteinExistence type="predicted"/>
<evidence type="ECO:0000313" key="4">
    <source>
        <dbReference type="Proteomes" id="UP001157938"/>
    </source>
</evidence>
<reference evidence="3 4" key="1">
    <citation type="submission" date="2021-11" db="EMBL/GenBank/DDBJ databases">
        <authorList>
            <person name="Islam A."/>
            <person name="Islam S."/>
            <person name="Flora M.S."/>
            <person name="Rahman M."/>
            <person name="Ziaur R.M."/>
            <person name="Epstein J.H."/>
            <person name="Hassan M."/>
            <person name="Klassen M."/>
            <person name="Woodard K."/>
            <person name="Webb A."/>
            <person name="Webby R.J."/>
            <person name="El Zowalaty M.E."/>
        </authorList>
    </citation>
    <scope>NUCLEOTIDE SEQUENCE [LARGE SCALE GENOMIC DNA]</scope>
    <source>
        <strain evidence="3">Pf1</strain>
    </source>
</reference>
<feature type="chain" id="PRO_5046727867" evidence="2">
    <location>
        <begin position="21"/>
        <end position="86"/>
    </location>
</feature>
<evidence type="ECO:0000256" key="2">
    <source>
        <dbReference type="SAM" id="SignalP"/>
    </source>
</evidence>
<evidence type="ECO:0000256" key="1">
    <source>
        <dbReference type="SAM" id="MobiDB-lite"/>
    </source>
</evidence>
<comment type="caution">
    <text evidence="3">The sequence shown here is derived from an EMBL/GenBank/DDBJ whole genome shotgun (WGS) entry which is preliminary data.</text>
</comment>